<reference evidence="1" key="1">
    <citation type="submission" date="2020-11" db="EMBL/GenBank/DDBJ databases">
        <authorList>
            <person name="Tran Van P."/>
        </authorList>
    </citation>
    <scope>NUCLEOTIDE SEQUENCE</scope>
</reference>
<gene>
    <name evidence="1" type="ORF">TCEB3V08_LOCUS9968</name>
</gene>
<accession>A0A7R9D8W9</accession>
<dbReference type="EMBL" id="OC321050">
    <property type="protein sequence ID" value="CAD7409332.1"/>
    <property type="molecule type" value="Genomic_DNA"/>
</dbReference>
<protein>
    <submittedName>
        <fullName evidence="1">Uncharacterized protein</fullName>
    </submittedName>
</protein>
<name>A0A7R9D8W9_TIMCR</name>
<organism evidence="1">
    <name type="scientific">Timema cristinae</name>
    <name type="common">Walking stick</name>
    <dbReference type="NCBI Taxonomy" id="61476"/>
    <lineage>
        <taxon>Eukaryota</taxon>
        <taxon>Metazoa</taxon>
        <taxon>Ecdysozoa</taxon>
        <taxon>Arthropoda</taxon>
        <taxon>Hexapoda</taxon>
        <taxon>Insecta</taxon>
        <taxon>Pterygota</taxon>
        <taxon>Neoptera</taxon>
        <taxon>Polyneoptera</taxon>
        <taxon>Phasmatodea</taxon>
        <taxon>Timematodea</taxon>
        <taxon>Timematoidea</taxon>
        <taxon>Timematidae</taxon>
        <taxon>Timema</taxon>
    </lineage>
</organism>
<evidence type="ECO:0000313" key="1">
    <source>
        <dbReference type="EMBL" id="CAD7409332.1"/>
    </source>
</evidence>
<sequence length="133" mass="14730">MDRIPSHPQLDIRQLAPSTTVSSGQTYVRNERQAAIRVLLLRGVVEGIEHRHAGILQSADCLVRVDSEHETQPQGGCVHVVEVSPDTPQHAGECGSQQLHERVRPAPVLFVMLNVIDPHHRRVSDVDGIFLIT</sequence>
<dbReference type="AlphaFoldDB" id="A0A7R9D8W9"/>
<proteinExistence type="predicted"/>